<dbReference type="SMART" id="SM00896">
    <property type="entry name" value="FDX-ACB"/>
    <property type="match status" value="1"/>
</dbReference>
<dbReference type="PANTHER" id="PTHR10947">
    <property type="entry name" value="PHENYLALANYL-TRNA SYNTHETASE BETA CHAIN AND LEUCINE-RICH REPEAT-CONTAINING PROTEIN 47"/>
    <property type="match status" value="1"/>
</dbReference>
<keyword evidence="11 16" id="KW-0694">RNA-binding</keyword>
<dbReference type="PROSITE" id="PS51447">
    <property type="entry name" value="FDX_ACB"/>
    <property type="match status" value="1"/>
</dbReference>
<reference evidence="20 21" key="1">
    <citation type="submission" date="2012-06" db="EMBL/GenBank/DDBJ databases">
        <title>The complete chromosome of genome of Turneriella parva DSM 21527.</title>
        <authorList>
            <consortium name="US DOE Joint Genome Institute (JGI-PGF)"/>
            <person name="Lucas S."/>
            <person name="Han J."/>
            <person name="Lapidus A."/>
            <person name="Bruce D."/>
            <person name="Goodwin L."/>
            <person name="Pitluck S."/>
            <person name="Peters L."/>
            <person name="Kyrpides N."/>
            <person name="Mavromatis K."/>
            <person name="Ivanova N."/>
            <person name="Mikhailova N."/>
            <person name="Chertkov O."/>
            <person name="Detter J.C."/>
            <person name="Tapia R."/>
            <person name="Han C."/>
            <person name="Land M."/>
            <person name="Hauser L."/>
            <person name="Markowitz V."/>
            <person name="Cheng J.-F."/>
            <person name="Hugenholtz P."/>
            <person name="Woyke T."/>
            <person name="Wu D."/>
            <person name="Gronow S."/>
            <person name="Wellnitz S."/>
            <person name="Brambilla E."/>
            <person name="Klenk H.-P."/>
            <person name="Eisen J.A."/>
        </authorList>
    </citation>
    <scope>NUCLEOTIDE SEQUENCE [LARGE SCALE GENOMIC DNA]</scope>
    <source>
        <strain evidence="21">ATCC BAA-1111 / DSM 21527 / NCTC 11395 / H</strain>
    </source>
</reference>
<dbReference type="NCBIfam" id="TIGR00472">
    <property type="entry name" value="pheT_bact"/>
    <property type="match status" value="1"/>
</dbReference>
<evidence type="ECO:0000259" key="19">
    <source>
        <dbReference type="PROSITE" id="PS51483"/>
    </source>
</evidence>
<feature type="domain" description="B5" evidence="19">
    <location>
        <begin position="408"/>
        <end position="486"/>
    </location>
</feature>
<dbReference type="KEGG" id="tpx:Turpa_2272"/>
<organism evidence="20 21">
    <name type="scientific">Turneriella parva (strain ATCC BAA-1111 / DSM 21527 / NCTC 11395 / H)</name>
    <name type="common">Leptospira parva</name>
    <dbReference type="NCBI Taxonomy" id="869212"/>
    <lineage>
        <taxon>Bacteria</taxon>
        <taxon>Pseudomonadati</taxon>
        <taxon>Spirochaetota</taxon>
        <taxon>Spirochaetia</taxon>
        <taxon>Leptospirales</taxon>
        <taxon>Leptospiraceae</taxon>
        <taxon>Turneriella</taxon>
    </lineage>
</organism>
<comment type="similarity">
    <text evidence="2 15">Belongs to the phenylalanyl-tRNA synthetase beta subunit family. Type 1 subfamily.</text>
</comment>
<dbReference type="GO" id="GO:0000049">
    <property type="term" value="F:tRNA binding"/>
    <property type="evidence" value="ECO:0007669"/>
    <property type="project" value="UniProtKB-UniRule"/>
</dbReference>
<dbReference type="PANTHER" id="PTHR10947:SF0">
    <property type="entry name" value="PHENYLALANINE--TRNA LIGASE BETA SUBUNIT"/>
    <property type="match status" value="1"/>
</dbReference>
<dbReference type="RefSeq" id="WP_014803423.1">
    <property type="nucleotide sequence ID" value="NC_018020.1"/>
</dbReference>
<keyword evidence="8 15" id="KW-0547">Nucleotide-binding</keyword>
<dbReference type="InterPro" id="IPR005121">
    <property type="entry name" value="Fdx_antiC-bd"/>
</dbReference>
<dbReference type="GO" id="GO:0004826">
    <property type="term" value="F:phenylalanine-tRNA ligase activity"/>
    <property type="evidence" value="ECO:0007669"/>
    <property type="project" value="UniProtKB-UniRule"/>
</dbReference>
<dbReference type="InterPro" id="IPR033714">
    <property type="entry name" value="tRNA_bind_bactPheRS"/>
</dbReference>
<dbReference type="GO" id="GO:0009328">
    <property type="term" value="C:phenylalanine-tRNA ligase complex"/>
    <property type="evidence" value="ECO:0007669"/>
    <property type="project" value="TreeGrafter"/>
</dbReference>
<evidence type="ECO:0000256" key="16">
    <source>
        <dbReference type="PROSITE-ProRule" id="PRU00209"/>
    </source>
</evidence>
<keyword evidence="4 15" id="KW-0963">Cytoplasm</keyword>
<dbReference type="CDD" id="cd02796">
    <property type="entry name" value="tRNA_bind_bactPheRS"/>
    <property type="match status" value="1"/>
</dbReference>
<feature type="binding site" evidence="15">
    <location>
        <position position="474"/>
    </location>
    <ligand>
        <name>Mg(2+)</name>
        <dbReference type="ChEBI" id="CHEBI:18420"/>
        <note>shared with alpha subunit</note>
    </ligand>
</feature>
<dbReference type="InterPro" id="IPR009061">
    <property type="entry name" value="DNA-bd_dom_put_sf"/>
</dbReference>
<keyword evidence="9 15" id="KW-0067">ATP-binding</keyword>
<dbReference type="InterPro" id="IPR005147">
    <property type="entry name" value="tRNA_synthase_B5-dom"/>
</dbReference>
<evidence type="ECO:0000259" key="18">
    <source>
        <dbReference type="PROSITE" id="PS51447"/>
    </source>
</evidence>
<dbReference type="NCBIfam" id="NF045760">
    <property type="entry name" value="YtpR"/>
    <property type="match status" value="1"/>
</dbReference>
<dbReference type="InterPro" id="IPR005146">
    <property type="entry name" value="B3/B4_tRNA-bd"/>
</dbReference>
<feature type="binding site" evidence="15">
    <location>
        <position position="473"/>
    </location>
    <ligand>
        <name>Mg(2+)</name>
        <dbReference type="ChEBI" id="CHEBI:18420"/>
        <note>shared with alpha subunit</note>
    </ligand>
</feature>
<evidence type="ECO:0000256" key="11">
    <source>
        <dbReference type="ARBA" id="ARBA00022884"/>
    </source>
</evidence>
<keyword evidence="21" id="KW-1185">Reference proteome</keyword>
<dbReference type="PATRIC" id="fig|869212.3.peg.2285"/>
<gene>
    <name evidence="15" type="primary">pheT</name>
    <name evidence="20" type="ordered locus">Turpa_2272</name>
</gene>
<feature type="binding site" evidence="15">
    <location>
        <position position="470"/>
    </location>
    <ligand>
        <name>Mg(2+)</name>
        <dbReference type="ChEBI" id="CHEBI:18420"/>
        <note>shared with alpha subunit</note>
    </ligand>
</feature>
<dbReference type="Gene3D" id="3.50.40.10">
    <property type="entry name" value="Phenylalanyl-trna Synthetase, Chain B, domain 3"/>
    <property type="match status" value="1"/>
</dbReference>
<dbReference type="Gene3D" id="3.30.56.10">
    <property type="match status" value="2"/>
</dbReference>
<evidence type="ECO:0000313" key="20">
    <source>
        <dbReference type="EMBL" id="AFM12917.1"/>
    </source>
</evidence>
<keyword evidence="10 15" id="KW-0460">Magnesium</keyword>
<keyword evidence="7 15" id="KW-0479">Metal-binding</keyword>
<dbReference type="InterPro" id="IPR012340">
    <property type="entry name" value="NA-bd_OB-fold"/>
</dbReference>
<dbReference type="Pfam" id="PF03484">
    <property type="entry name" value="B5"/>
    <property type="match status" value="1"/>
</dbReference>
<evidence type="ECO:0000256" key="6">
    <source>
        <dbReference type="ARBA" id="ARBA00022598"/>
    </source>
</evidence>
<dbReference type="GO" id="GO:0006432">
    <property type="term" value="P:phenylalanyl-tRNA aminoacylation"/>
    <property type="evidence" value="ECO:0007669"/>
    <property type="project" value="UniProtKB-UniRule"/>
</dbReference>
<dbReference type="InterPro" id="IPR041616">
    <property type="entry name" value="PheRS_beta_core"/>
</dbReference>
<keyword evidence="13 15" id="KW-0030">Aminoacyl-tRNA synthetase</keyword>
<evidence type="ECO:0000256" key="7">
    <source>
        <dbReference type="ARBA" id="ARBA00022723"/>
    </source>
</evidence>
<dbReference type="Pfam" id="PF03147">
    <property type="entry name" value="FDX-ACB"/>
    <property type="match status" value="1"/>
</dbReference>
<dbReference type="HAMAP" id="MF_00283">
    <property type="entry name" value="Phe_tRNA_synth_beta1"/>
    <property type="match status" value="1"/>
</dbReference>
<dbReference type="SMART" id="SM00874">
    <property type="entry name" value="B5"/>
    <property type="match status" value="1"/>
</dbReference>
<dbReference type="Pfam" id="PF03483">
    <property type="entry name" value="B3_4"/>
    <property type="match status" value="1"/>
</dbReference>
<dbReference type="PROSITE" id="PS51483">
    <property type="entry name" value="B5"/>
    <property type="match status" value="1"/>
</dbReference>
<dbReference type="Gene3D" id="3.30.930.10">
    <property type="entry name" value="Bira Bifunctional Protein, Domain 2"/>
    <property type="match status" value="1"/>
</dbReference>
<feature type="domain" description="FDX-ACB" evidence="18">
    <location>
        <begin position="710"/>
        <end position="810"/>
    </location>
</feature>
<dbReference type="Pfam" id="PF01588">
    <property type="entry name" value="tRNA_bind"/>
    <property type="match status" value="1"/>
</dbReference>
<dbReference type="SUPFAM" id="SSF56037">
    <property type="entry name" value="PheT/TilS domain"/>
    <property type="match status" value="1"/>
</dbReference>
<feature type="binding site" evidence="15">
    <location>
        <position position="464"/>
    </location>
    <ligand>
        <name>Mg(2+)</name>
        <dbReference type="ChEBI" id="CHEBI:18420"/>
        <note>shared with alpha subunit</note>
    </ligand>
</feature>
<evidence type="ECO:0000256" key="14">
    <source>
        <dbReference type="ARBA" id="ARBA00049255"/>
    </source>
</evidence>
<dbReference type="SUPFAM" id="SSF46955">
    <property type="entry name" value="Putative DNA-binding domain"/>
    <property type="match status" value="1"/>
</dbReference>
<comment type="catalytic activity">
    <reaction evidence="14 15">
        <text>tRNA(Phe) + L-phenylalanine + ATP = L-phenylalanyl-tRNA(Phe) + AMP + diphosphate + H(+)</text>
        <dbReference type="Rhea" id="RHEA:19413"/>
        <dbReference type="Rhea" id="RHEA-COMP:9668"/>
        <dbReference type="Rhea" id="RHEA-COMP:9699"/>
        <dbReference type="ChEBI" id="CHEBI:15378"/>
        <dbReference type="ChEBI" id="CHEBI:30616"/>
        <dbReference type="ChEBI" id="CHEBI:33019"/>
        <dbReference type="ChEBI" id="CHEBI:58095"/>
        <dbReference type="ChEBI" id="CHEBI:78442"/>
        <dbReference type="ChEBI" id="CHEBI:78531"/>
        <dbReference type="ChEBI" id="CHEBI:456215"/>
        <dbReference type="EC" id="6.1.1.20"/>
    </reaction>
</comment>
<comment type="cofactor">
    <cofactor evidence="15">
        <name>Mg(2+)</name>
        <dbReference type="ChEBI" id="CHEBI:18420"/>
    </cofactor>
    <text evidence="15">Binds 2 magnesium ions per tetramer.</text>
</comment>
<keyword evidence="12 15" id="KW-0648">Protein biosynthesis</keyword>
<evidence type="ECO:0000256" key="9">
    <source>
        <dbReference type="ARBA" id="ARBA00022840"/>
    </source>
</evidence>
<dbReference type="InterPro" id="IPR004532">
    <property type="entry name" value="Phe-tRNA-ligase_IIc_bsu_bact"/>
</dbReference>
<dbReference type="OrthoDB" id="9805455at2"/>
<dbReference type="EMBL" id="CP002959">
    <property type="protein sequence ID" value="AFM12917.1"/>
    <property type="molecule type" value="Genomic_DNA"/>
</dbReference>
<dbReference type="InterPro" id="IPR036690">
    <property type="entry name" value="Fdx_antiC-bd_sf"/>
</dbReference>
<sequence>MKLSYNWLNEFVDLSGITPVELANLLTMKTCEVEGFEPFMDHMAKIPVALIEELTKHPDADKLKICKVNTGKETVQIVTGAANVELGKKFPAALVGVKLPDGREMTKAKLRGVESFGMLCSGGELGITQLDYAPAKIDGLMPLPDDWKVGAPLSDYFGAADVILDIDNKSITHRPDLWCHFGFAREIAALLGKPLKKNPEEATFKTQPAKLPKIEIEGRSAITYCGAELAGFKVQSSPLARQLRLLSVGQKPINNIVDISNSVLFEIGQPNHAFDRSKLGELVRVDYSKAKEKIALLDGTTHELPEGLVVIRDGSTPVALAGVMGGAGTETTAATEKLFLESATFHRSDIRKAVSKTGIRSDSSQRFEKAQNPGKAKAAIYRFASLLAEEQGGVTLSEIAEVSTEDYTKTQPIIVTNEFIDQKLGHIGNRADSNAAILKRLGFAVEEKGATLVVTPPAWRKWYDITIGEDLVEEIGRFIGYKEIAIEPALVPCETPRSRNGVRELEHGLRDLSANHLHLTEVLNYAFHSENDLKADEFFCTASEAMRMQNSLHSDMAFLRISPLAGLLRSIQANYREEGNTRLFEIEKLMLPPENATLARREAYFYAGALTSEAEPALVAQEVGAIVSTILASCGLMRHDQVFTNEAHGIFNPGRSGTAGTKDKKIFRFGEIHPKILAEFGIKTRVWYFDALIENLLALKVENPTYRPPFAQPAVDFDLTLVMPKRGEFTALKAAAGVVQPLVRRDLDKTVLVSFEHVSTFTGGNLKENEKAVSVRAVWRNPTRTLASDEIKKLQDGLILKMQKAGFSLR</sequence>
<name>I4B6L0_TURPD</name>
<evidence type="ECO:0000256" key="1">
    <source>
        <dbReference type="ARBA" id="ARBA00004496"/>
    </source>
</evidence>
<dbReference type="Proteomes" id="UP000006048">
    <property type="component" value="Chromosome"/>
</dbReference>
<dbReference type="SUPFAM" id="SSF55681">
    <property type="entry name" value="Class II aaRS and biotin synthetases"/>
    <property type="match status" value="1"/>
</dbReference>
<evidence type="ECO:0000256" key="5">
    <source>
        <dbReference type="ARBA" id="ARBA00022555"/>
    </source>
</evidence>
<evidence type="ECO:0000256" key="13">
    <source>
        <dbReference type="ARBA" id="ARBA00023146"/>
    </source>
</evidence>
<dbReference type="InterPro" id="IPR002547">
    <property type="entry name" value="tRNA-bd_dom"/>
</dbReference>
<dbReference type="Pfam" id="PF17759">
    <property type="entry name" value="tRNA_synthFbeta"/>
    <property type="match status" value="1"/>
</dbReference>
<dbReference type="InterPro" id="IPR045060">
    <property type="entry name" value="Phe-tRNA-ligase_IIc_bsu"/>
</dbReference>
<dbReference type="GO" id="GO:0005524">
    <property type="term" value="F:ATP binding"/>
    <property type="evidence" value="ECO:0007669"/>
    <property type="project" value="UniProtKB-UniRule"/>
</dbReference>
<evidence type="ECO:0000256" key="15">
    <source>
        <dbReference type="HAMAP-Rule" id="MF_00283"/>
    </source>
</evidence>
<dbReference type="Gene3D" id="2.40.50.140">
    <property type="entry name" value="Nucleic acid-binding proteins"/>
    <property type="match status" value="1"/>
</dbReference>
<dbReference type="AlphaFoldDB" id="I4B6L0"/>
<dbReference type="InterPro" id="IPR045864">
    <property type="entry name" value="aa-tRNA-synth_II/BPL/LPL"/>
</dbReference>
<dbReference type="SUPFAM" id="SSF50249">
    <property type="entry name" value="Nucleic acid-binding proteins"/>
    <property type="match status" value="1"/>
</dbReference>
<evidence type="ECO:0000259" key="17">
    <source>
        <dbReference type="PROSITE" id="PS50886"/>
    </source>
</evidence>
<dbReference type="EC" id="6.1.1.20" evidence="15"/>
<evidence type="ECO:0000256" key="3">
    <source>
        <dbReference type="ARBA" id="ARBA00011209"/>
    </source>
</evidence>
<comment type="subunit">
    <text evidence="3 15">Tetramer of two alpha and two beta subunits.</text>
</comment>
<evidence type="ECO:0000256" key="12">
    <source>
        <dbReference type="ARBA" id="ARBA00022917"/>
    </source>
</evidence>
<proteinExistence type="inferred from homology"/>
<dbReference type="InterPro" id="IPR020825">
    <property type="entry name" value="Phe-tRNA_synthase-like_B3/B4"/>
</dbReference>
<comment type="subcellular location">
    <subcellularLocation>
        <location evidence="1 15">Cytoplasm</location>
    </subcellularLocation>
</comment>
<dbReference type="HOGENOM" id="CLU_016891_0_0_12"/>
<evidence type="ECO:0000256" key="2">
    <source>
        <dbReference type="ARBA" id="ARBA00008653"/>
    </source>
</evidence>
<dbReference type="PROSITE" id="PS50886">
    <property type="entry name" value="TRBD"/>
    <property type="match status" value="1"/>
</dbReference>
<accession>I4B6L0</accession>
<dbReference type="GO" id="GO:0000287">
    <property type="term" value="F:magnesium ion binding"/>
    <property type="evidence" value="ECO:0007669"/>
    <property type="project" value="UniProtKB-UniRule"/>
</dbReference>
<evidence type="ECO:0000256" key="10">
    <source>
        <dbReference type="ARBA" id="ARBA00022842"/>
    </source>
</evidence>
<dbReference type="SMART" id="SM00873">
    <property type="entry name" value="B3_4"/>
    <property type="match status" value="1"/>
</dbReference>
<evidence type="ECO:0000256" key="8">
    <source>
        <dbReference type="ARBA" id="ARBA00022741"/>
    </source>
</evidence>
<keyword evidence="5 16" id="KW-0820">tRNA-binding</keyword>
<evidence type="ECO:0000313" key="21">
    <source>
        <dbReference type="Proteomes" id="UP000006048"/>
    </source>
</evidence>
<evidence type="ECO:0000256" key="4">
    <source>
        <dbReference type="ARBA" id="ARBA00022490"/>
    </source>
</evidence>
<dbReference type="STRING" id="869212.Turpa_2272"/>
<protein>
    <recommendedName>
        <fullName evidence="15">Phenylalanine--tRNA ligase beta subunit</fullName>
        <ecNumber evidence="15">6.1.1.20</ecNumber>
    </recommendedName>
    <alternativeName>
        <fullName evidence="15">Phenylalanyl-tRNA synthetase beta subunit</fullName>
        <shortName evidence="15">PheRS</shortName>
    </alternativeName>
</protein>
<keyword evidence="6 15" id="KW-0436">Ligase</keyword>
<dbReference type="SUPFAM" id="SSF54991">
    <property type="entry name" value="Anticodon-binding domain of PheRS"/>
    <property type="match status" value="1"/>
</dbReference>
<feature type="domain" description="TRNA-binding" evidence="17">
    <location>
        <begin position="40"/>
        <end position="154"/>
    </location>
</feature>
<dbReference type="Gene3D" id="3.30.70.380">
    <property type="entry name" value="Ferrodoxin-fold anticodon-binding domain"/>
    <property type="match status" value="1"/>
</dbReference>